<keyword evidence="1" id="KW-0732">Signal</keyword>
<organism evidence="2 3">
    <name type="scientific">Aquimarina hainanensis</name>
    <dbReference type="NCBI Taxonomy" id="1578017"/>
    <lineage>
        <taxon>Bacteria</taxon>
        <taxon>Pseudomonadati</taxon>
        <taxon>Bacteroidota</taxon>
        <taxon>Flavobacteriia</taxon>
        <taxon>Flavobacteriales</taxon>
        <taxon>Flavobacteriaceae</taxon>
        <taxon>Aquimarina</taxon>
    </lineage>
</organism>
<evidence type="ECO:0000313" key="2">
    <source>
        <dbReference type="EMBL" id="MFD2589243.1"/>
    </source>
</evidence>
<sequence length="138" mass="15702">MMKKSILLIASLFVLFACSGDDDSGTPDTGILGEWKLMKSKQFDYSGDGKIVETDFSKENIIYHFMEEGILRLEKKSNWHDAGDHTYLISISCINKTEMNDICYIKINDSDWSFDTTNSVMTIGISFLDGPDLFFEKQ</sequence>
<dbReference type="Proteomes" id="UP001597459">
    <property type="component" value="Unassembled WGS sequence"/>
</dbReference>
<feature type="chain" id="PRO_5047344996" description="Lipocalin-like domain-containing protein" evidence="1">
    <location>
        <begin position="20"/>
        <end position="138"/>
    </location>
</feature>
<feature type="signal peptide" evidence="1">
    <location>
        <begin position="1"/>
        <end position="19"/>
    </location>
</feature>
<evidence type="ECO:0008006" key="4">
    <source>
        <dbReference type="Google" id="ProtNLM"/>
    </source>
</evidence>
<evidence type="ECO:0000313" key="3">
    <source>
        <dbReference type="Proteomes" id="UP001597459"/>
    </source>
</evidence>
<name>A0ABW5N268_9FLAO</name>
<dbReference type="EMBL" id="JBHULX010000001">
    <property type="protein sequence ID" value="MFD2589243.1"/>
    <property type="molecule type" value="Genomic_DNA"/>
</dbReference>
<protein>
    <recommendedName>
        <fullName evidence="4">Lipocalin-like domain-containing protein</fullName>
    </recommendedName>
</protein>
<dbReference type="RefSeq" id="WP_378257839.1">
    <property type="nucleotide sequence ID" value="NZ_JBHSJV010000001.1"/>
</dbReference>
<evidence type="ECO:0000256" key="1">
    <source>
        <dbReference type="SAM" id="SignalP"/>
    </source>
</evidence>
<gene>
    <name evidence="2" type="ORF">ACFSTE_00270</name>
</gene>
<keyword evidence="3" id="KW-1185">Reference proteome</keyword>
<proteinExistence type="predicted"/>
<comment type="caution">
    <text evidence="2">The sequence shown here is derived from an EMBL/GenBank/DDBJ whole genome shotgun (WGS) entry which is preliminary data.</text>
</comment>
<reference evidence="3" key="1">
    <citation type="journal article" date="2019" name="Int. J. Syst. Evol. Microbiol.">
        <title>The Global Catalogue of Microorganisms (GCM) 10K type strain sequencing project: providing services to taxonomists for standard genome sequencing and annotation.</title>
        <authorList>
            <consortium name="The Broad Institute Genomics Platform"/>
            <consortium name="The Broad Institute Genome Sequencing Center for Infectious Disease"/>
            <person name="Wu L."/>
            <person name="Ma J."/>
        </authorList>
    </citation>
    <scope>NUCLEOTIDE SEQUENCE [LARGE SCALE GENOMIC DNA]</scope>
    <source>
        <strain evidence="3">KCTC 42423</strain>
    </source>
</reference>
<accession>A0ABW5N268</accession>
<dbReference type="PROSITE" id="PS51257">
    <property type="entry name" value="PROKAR_LIPOPROTEIN"/>
    <property type="match status" value="1"/>
</dbReference>